<dbReference type="CDD" id="cd17323">
    <property type="entry name" value="MFS_Tpo1_MDR_like"/>
    <property type="match status" value="1"/>
</dbReference>
<feature type="compositionally biased region" description="Basic and acidic residues" evidence="5">
    <location>
        <begin position="9"/>
        <end position="25"/>
    </location>
</feature>
<dbReference type="GO" id="GO:0005886">
    <property type="term" value="C:plasma membrane"/>
    <property type="evidence" value="ECO:0007669"/>
    <property type="project" value="TreeGrafter"/>
</dbReference>
<evidence type="ECO:0000256" key="4">
    <source>
        <dbReference type="ARBA" id="ARBA00023136"/>
    </source>
</evidence>
<protein>
    <submittedName>
        <fullName evidence="8">MFS multidrug transporter</fullName>
    </submittedName>
</protein>
<evidence type="ECO:0000256" key="2">
    <source>
        <dbReference type="ARBA" id="ARBA00022692"/>
    </source>
</evidence>
<reference evidence="8 9" key="1">
    <citation type="journal article" date="2016" name="Genome Biol. Evol.">
        <title>Draft genome sequence of an aflatoxigenic Aspergillus species, A. bombycis.</title>
        <authorList>
            <person name="Moore G.G."/>
            <person name="Mack B.M."/>
            <person name="Beltz S.B."/>
            <person name="Gilbert M.K."/>
        </authorList>
    </citation>
    <scope>NUCLEOTIDE SEQUENCE [LARGE SCALE GENOMIC DNA]</scope>
    <source>
        <strain evidence="9">NRRL 26010</strain>
    </source>
</reference>
<dbReference type="PROSITE" id="PS50850">
    <property type="entry name" value="MFS"/>
    <property type="match status" value="1"/>
</dbReference>
<feature type="transmembrane region" description="Helical" evidence="6">
    <location>
        <begin position="271"/>
        <end position="297"/>
    </location>
</feature>
<feature type="compositionally biased region" description="Basic and acidic residues" evidence="5">
    <location>
        <begin position="78"/>
        <end position="89"/>
    </location>
</feature>
<dbReference type="InterPro" id="IPR036259">
    <property type="entry name" value="MFS_trans_sf"/>
</dbReference>
<feature type="transmembrane region" description="Helical" evidence="6">
    <location>
        <begin position="455"/>
        <end position="476"/>
    </location>
</feature>
<feature type="transmembrane region" description="Helical" evidence="6">
    <location>
        <begin position="111"/>
        <end position="136"/>
    </location>
</feature>
<dbReference type="RefSeq" id="XP_022383998.1">
    <property type="nucleotide sequence ID" value="XM_022537967.1"/>
</dbReference>
<feature type="transmembrane region" description="Helical" evidence="6">
    <location>
        <begin position="383"/>
        <end position="402"/>
    </location>
</feature>
<evidence type="ECO:0000256" key="6">
    <source>
        <dbReference type="SAM" id="Phobius"/>
    </source>
</evidence>
<dbReference type="Gene3D" id="1.20.1250.20">
    <property type="entry name" value="MFS general substrate transporter like domains"/>
    <property type="match status" value="1"/>
</dbReference>
<feature type="transmembrane region" description="Helical" evidence="6">
    <location>
        <begin position="208"/>
        <end position="229"/>
    </location>
</feature>
<feature type="domain" description="Major facilitator superfamily (MFS) profile" evidence="7">
    <location>
        <begin position="113"/>
        <end position="543"/>
    </location>
</feature>
<dbReference type="PANTHER" id="PTHR23502">
    <property type="entry name" value="MAJOR FACILITATOR SUPERFAMILY"/>
    <property type="match status" value="1"/>
</dbReference>
<sequence length="553" mass="61125">MSATNRDGTTQHDSHSSARVDKENEGPMQSSDITLRSESSSSSGEIDEEDPEKNAGGTQNTDLERLERSMSTPHSRKGHEEKAPEKDPNLVEWDGPDDPENPQNMPKWRKWVLTMTLSSLTMWITFASSVFSTATLVTAKEYNVSTEVMTLATSLVVFGFAVGPLMWSPLSELYGRRIPLFSGYAIFAIFQIPVAVAQNVQTIMLCRFLMGVFGCSPLAVVGGAMADFWDPVDRAVAIACFSAATFVGPVIGPIVGGFITESHLGWRWTAWITLIASASFGTFALFTVPETYGPVILQKRAARLRRETGNWALHSFLDEHRPTASEIVTKYLLRPIQMLFLEPILLAMTIYLAFIYGILYLFFEAYPVSFEEVRGWTNGGVAGLPFLGIMIGVLCGVALIIWQTKTRFARKLEKHGRVVPEERLVPMMIASVLLPAGLFWFGWTSDPNISWVPQVIAGVPIGMGILVIFMQGLNYIIDVYMMFANSAIAANTLVRSGLGGAFPLFAVQMYHRLGVNWASSLLGFITVAMIPIPVVFFFYGAKIRAMSKFSPKF</sequence>
<dbReference type="InterPro" id="IPR011701">
    <property type="entry name" value="MFS"/>
</dbReference>
<organism evidence="8 9">
    <name type="scientific">Aspergillus bombycis</name>
    <dbReference type="NCBI Taxonomy" id="109264"/>
    <lineage>
        <taxon>Eukaryota</taxon>
        <taxon>Fungi</taxon>
        <taxon>Dikarya</taxon>
        <taxon>Ascomycota</taxon>
        <taxon>Pezizomycotina</taxon>
        <taxon>Eurotiomycetes</taxon>
        <taxon>Eurotiomycetidae</taxon>
        <taxon>Eurotiales</taxon>
        <taxon>Aspergillaceae</taxon>
        <taxon>Aspergillus</taxon>
    </lineage>
</organism>
<dbReference type="Proteomes" id="UP000179179">
    <property type="component" value="Unassembled WGS sequence"/>
</dbReference>
<dbReference type="AlphaFoldDB" id="A0A1F7ZLJ1"/>
<name>A0A1F7ZLJ1_9EURO</name>
<feature type="transmembrane region" description="Helical" evidence="6">
    <location>
        <begin position="148"/>
        <end position="166"/>
    </location>
</feature>
<feature type="transmembrane region" description="Helical" evidence="6">
    <location>
        <begin position="423"/>
        <end position="443"/>
    </location>
</feature>
<feature type="transmembrane region" description="Helical" evidence="6">
    <location>
        <begin position="236"/>
        <end position="259"/>
    </location>
</feature>
<feature type="transmembrane region" description="Helical" evidence="6">
    <location>
        <begin position="488"/>
        <end position="511"/>
    </location>
</feature>
<gene>
    <name evidence="8" type="ORF">ABOM_010839</name>
</gene>
<feature type="compositionally biased region" description="Low complexity" evidence="5">
    <location>
        <begin position="30"/>
        <end position="44"/>
    </location>
</feature>
<dbReference type="GeneID" id="34454229"/>
<feature type="transmembrane region" description="Helical" evidence="6">
    <location>
        <begin position="517"/>
        <end position="539"/>
    </location>
</feature>
<evidence type="ECO:0000256" key="1">
    <source>
        <dbReference type="ARBA" id="ARBA00004141"/>
    </source>
</evidence>
<feature type="transmembrane region" description="Helical" evidence="6">
    <location>
        <begin position="339"/>
        <end position="363"/>
    </location>
</feature>
<dbReference type="OrthoDB" id="446368at2759"/>
<keyword evidence="2 6" id="KW-0812">Transmembrane</keyword>
<dbReference type="InterPro" id="IPR020846">
    <property type="entry name" value="MFS_dom"/>
</dbReference>
<evidence type="ECO:0000256" key="3">
    <source>
        <dbReference type="ARBA" id="ARBA00022989"/>
    </source>
</evidence>
<dbReference type="FunFam" id="1.20.1250.20:FF:000011">
    <property type="entry name" value="MFS multidrug transporter, putative"/>
    <property type="match status" value="1"/>
</dbReference>
<dbReference type="PANTHER" id="PTHR23502:SF47">
    <property type="entry name" value="MAJOR FACILITATOR SUPERFAMILY (MFS) PROFILE DOMAIN-CONTAINING PROTEIN-RELATED"/>
    <property type="match status" value="1"/>
</dbReference>
<keyword evidence="4 6" id="KW-0472">Membrane</keyword>
<evidence type="ECO:0000313" key="8">
    <source>
        <dbReference type="EMBL" id="OGM40281.1"/>
    </source>
</evidence>
<keyword evidence="3 6" id="KW-1133">Transmembrane helix</keyword>
<comment type="subcellular location">
    <subcellularLocation>
        <location evidence="1">Membrane</location>
        <topology evidence="1">Multi-pass membrane protein</topology>
    </subcellularLocation>
</comment>
<accession>A0A1F7ZLJ1</accession>
<proteinExistence type="predicted"/>
<keyword evidence="9" id="KW-1185">Reference proteome</keyword>
<feature type="region of interest" description="Disordered" evidence="5">
    <location>
        <begin position="1"/>
        <end position="104"/>
    </location>
</feature>
<evidence type="ECO:0000256" key="5">
    <source>
        <dbReference type="SAM" id="MobiDB-lite"/>
    </source>
</evidence>
<dbReference type="EMBL" id="LYCR01000151">
    <property type="protein sequence ID" value="OGM40281.1"/>
    <property type="molecule type" value="Genomic_DNA"/>
</dbReference>
<evidence type="ECO:0000313" key="9">
    <source>
        <dbReference type="Proteomes" id="UP000179179"/>
    </source>
</evidence>
<feature type="transmembrane region" description="Helical" evidence="6">
    <location>
        <begin position="178"/>
        <end position="196"/>
    </location>
</feature>
<dbReference type="Pfam" id="PF07690">
    <property type="entry name" value="MFS_1"/>
    <property type="match status" value="1"/>
</dbReference>
<evidence type="ECO:0000259" key="7">
    <source>
        <dbReference type="PROSITE" id="PS50850"/>
    </source>
</evidence>
<dbReference type="GO" id="GO:0022857">
    <property type="term" value="F:transmembrane transporter activity"/>
    <property type="evidence" value="ECO:0007669"/>
    <property type="project" value="InterPro"/>
</dbReference>
<dbReference type="SUPFAM" id="SSF103473">
    <property type="entry name" value="MFS general substrate transporter"/>
    <property type="match status" value="1"/>
</dbReference>
<comment type="caution">
    <text evidence="8">The sequence shown here is derived from an EMBL/GenBank/DDBJ whole genome shotgun (WGS) entry which is preliminary data.</text>
</comment>